<dbReference type="Proteomes" id="UP000708208">
    <property type="component" value="Unassembled WGS sequence"/>
</dbReference>
<evidence type="ECO:0000313" key="3">
    <source>
        <dbReference type="EMBL" id="CAG7724022.1"/>
    </source>
</evidence>
<protein>
    <submittedName>
        <fullName evidence="3">Uncharacterized protein</fullName>
    </submittedName>
</protein>
<proteinExistence type="predicted"/>
<organism evidence="3 4">
    <name type="scientific">Allacma fusca</name>
    <dbReference type="NCBI Taxonomy" id="39272"/>
    <lineage>
        <taxon>Eukaryota</taxon>
        <taxon>Metazoa</taxon>
        <taxon>Ecdysozoa</taxon>
        <taxon>Arthropoda</taxon>
        <taxon>Hexapoda</taxon>
        <taxon>Collembola</taxon>
        <taxon>Symphypleona</taxon>
        <taxon>Sminthuridae</taxon>
        <taxon>Allacma</taxon>
    </lineage>
</organism>
<evidence type="ECO:0000256" key="2">
    <source>
        <dbReference type="SAM" id="SignalP"/>
    </source>
</evidence>
<comment type="caution">
    <text evidence="3">The sequence shown here is derived from an EMBL/GenBank/DDBJ whole genome shotgun (WGS) entry which is preliminary data.</text>
</comment>
<name>A0A8J2NS93_9HEXA</name>
<evidence type="ECO:0000256" key="1">
    <source>
        <dbReference type="SAM" id="MobiDB-lite"/>
    </source>
</evidence>
<dbReference type="EMBL" id="CAJVCH010104939">
    <property type="protein sequence ID" value="CAG7724022.1"/>
    <property type="molecule type" value="Genomic_DNA"/>
</dbReference>
<sequence length="213" mass="24080">MNTQLIGKTFMRLLIILLACILTLEICLTSAGNSGYKDLFFVKHQTKKNITTWKGGDWLNWMKKREIKRFQLGGNNDPKSALTVVGLNTVINANKQTILDAFNASKGTLKPYSSRPGNNIFWSKVKLPTHIVENNNGKTRVYHIPDMFIAAGLDNSNRPVHLETFDNSTKPKSGKRRFPFGKYALSRLPITPHQSGNNLNQNNPRPSQSWRRG</sequence>
<feature type="compositionally biased region" description="Polar residues" evidence="1">
    <location>
        <begin position="192"/>
        <end position="213"/>
    </location>
</feature>
<feature type="region of interest" description="Disordered" evidence="1">
    <location>
        <begin position="189"/>
        <end position="213"/>
    </location>
</feature>
<gene>
    <name evidence="3" type="ORF">AFUS01_LOCUS13069</name>
</gene>
<reference evidence="3" key="1">
    <citation type="submission" date="2021-06" db="EMBL/GenBank/DDBJ databases">
        <authorList>
            <person name="Hodson N. C."/>
            <person name="Mongue J. A."/>
            <person name="Jaron S. K."/>
        </authorList>
    </citation>
    <scope>NUCLEOTIDE SEQUENCE</scope>
</reference>
<dbReference type="AlphaFoldDB" id="A0A8J2NS93"/>
<feature type="signal peptide" evidence="2">
    <location>
        <begin position="1"/>
        <end position="31"/>
    </location>
</feature>
<evidence type="ECO:0000313" key="4">
    <source>
        <dbReference type="Proteomes" id="UP000708208"/>
    </source>
</evidence>
<keyword evidence="2" id="KW-0732">Signal</keyword>
<accession>A0A8J2NS93</accession>
<feature type="chain" id="PRO_5035197071" evidence="2">
    <location>
        <begin position="32"/>
        <end position="213"/>
    </location>
</feature>
<keyword evidence="4" id="KW-1185">Reference proteome</keyword>